<organism evidence="4 5">
    <name type="scientific">Leifsonia kafniensis</name>
    <dbReference type="NCBI Taxonomy" id="475957"/>
    <lineage>
        <taxon>Bacteria</taxon>
        <taxon>Bacillati</taxon>
        <taxon>Actinomycetota</taxon>
        <taxon>Actinomycetes</taxon>
        <taxon>Micrococcales</taxon>
        <taxon>Microbacteriaceae</taxon>
        <taxon>Leifsonia</taxon>
    </lineage>
</organism>
<evidence type="ECO:0000256" key="2">
    <source>
        <dbReference type="PROSITE-ProRule" id="PRU00335"/>
    </source>
</evidence>
<gene>
    <name evidence="4" type="ORF">GCM10022381_39290</name>
</gene>
<dbReference type="Proteomes" id="UP001501803">
    <property type="component" value="Unassembled WGS sequence"/>
</dbReference>
<keyword evidence="5" id="KW-1185">Reference proteome</keyword>
<dbReference type="Gene3D" id="1.10.357.10">
    <property type="entry name" value="Tetracycline Repressor, domain 2"/>
    <property type="match status" value="1"/>
</dbReference>
<accession>A0ABP7L753</accession>
<dbReference type="PANTHER" id="PTHR30055:SF226">
    <property type="entry name" value="HTH-TYPE TRANSCRIPTIONAL REGULATOR PKSA"/>
    <property type="match status" value="1"/>
</dbReference>
<dbReference type="InterPro" id="IPR009057">
    <property type="entry name" value="Homeodomain-like_sf"/>
</dbReference>
<feature type="DNA-binding region" description="H-T-H motif" evidence="2">
    <location>
        <begin position="46"/>
        <end position="65"/>
    </location>
</feature>
<dbReference type="PRINTS" id="PR00455">
    <property type="entry name" value="HTHTETR"/>
</dbReference>
<evidence type="ECO:0000256" key="1">
    <source>
        <dbReference type="ARBA" id="ARBA00023125"/>
    </source>
</evidence>
<evidence type="ECO:0000313" key="5">
    <source>
        <dbReference type="Proteomes" id="UP001501803"/>
    </source>
</evidence>
<dbReference type="SUPFAM" id="SSF46689">
    <property type="entry name" value="Homeodomain-like"/>
    <property type="match status" value="1"/>
</dbReference>
<feature type="domain" description="HTH tetR-type" evidence="3">
    <location>
        <begin position="24"/>
        <end position="83"/>
    </location>
</feature>
<evidence type="ECO:0000313" key="4">
    <source>
        <dbReference type="EMBL" id="GAA3893781.1"/>
    </source>
</evidence>
<name>A0ABP7L753_9MICO</name>
<dbReference type="PROSITE" id="PS50977">
    <property type="entry name" value="HTH_TETR_2"/>
    <property type="match status" value="1"/>
</dbReference>
<dbReference type="Pfam" id="PF00440">
    <property type="entry name" value="TetR_N"/>
    <property type="match status" value="1"/>
</dbReference>
<dbReference type="EMBL" id="BAABCN010000017">
    <property type="protein sequence ID" value="GAA3893781.1"/>
    <property type="molecule type" value="Genomic_DNA"/>
</dbReference>
<evidence type="ECO:0000259" key="3">
    <source>
        <dbReference type="PROSITE" id="PS50977"/>
    </source>
</evidence>
<reference evidence="5" key="1">
    <citation type="journal article" date="2019" name="Int. J. Syst. Evol. Microbiol.">
        <title>The Global Catalogue of Microorganisms (GCM) 10K type strain sequencing project: providing services to taxonomists for standard genome sequencing and annotation.</title>
        <authorList>
            <consortium name="The Broad Institute Genomics Platform"/>
            <consortium name="The Broad Institute Genome Sequencing Center for Infectious Disease"/>
            <person name="Wu L."/>
            <person name="Ma J."/>
        </authorList>
    </citation>
    <scope>NUCLEOTIDE SEQUENCE [LARGE SCALE GENOMIC DNA]</scope>
    <source>
        <strain evidence="5">JCM 17021</strain>
    </source>
</reference>
<dbReference type="InterPro" id="IPR050109">
    <property type="entry name" value="HTH-type_TetR-like_transc_reg"/>
</dbReference>
<sequence length="206" mass="22370">MVETIATEKSATERPARAPSLSVEDRQSMLIDVVTPLLLQHGRAVTTKQIAECAGIAEGTIFRAFGSKDELIRAAIDRHLDPEPFRAQLRLVDLDLPLEERITAIVTLMRERFTTVFTLMSALGATGPPPHSDDGRREFAEIISRSLAGDAARLNVDPARAAQIVRMIALAASVPQMRNGQSFDDGEIAALILYGIAGRPADRVSN</sequence>
<comment type="caution">
    <text evidence="4">The sequence shown here is derived from an EMBL/GenBank/DDBJ whole genome shotgun (WGS) entry which is preliminary data.</text>
</comment>
<keyword evidence="1 2" id="KW-0238">DNA-binding</keyword>
<dbReference type="PANTHER" id="PTHR30055">
    <property type="entry name" value="HTH-TYPE TRANSCRIPTIONAL REGULATOR RUTR"/>
    <property type="match status" value="1"/>
</dbReference>
<dbReference type="RefSeq" id="WP_345069570.1">
    <property type="nucleotide sequence ID" value="NZ_BAABCN010000017.1"/>
</dbReference>
<protein>
    <submittedName>
        <fullName evidence="4">TetR/AcrR family transcriptional regulator</fullName>
    </submittedName>
</protein>
<dbReference type="InterPro" id="IPR001647">
    <property type="entry name" value="HTH_TetR"/>
</dbReference>
<proteinExistence type="predicted"/>